<comment type="caution">
    <text evidence="2">The sequence shown here is derived from an EMBL/GenBank/DDBJ whole genome shotgun (WGS) entry which is preliminary data.</text>
</comment>
<dbReference type="Proteomes" id="UP001596241">
    <property type="component" value="Unassembled WGS sequence"/>
</dbReference>
<evidence type="ECO:0000313" key="2">
    <source>
        <dbReference type="EMBL" id="MFC5892004.1"/>
    </source>
</evidence>
<name>A0ABW1FDS0_9ACTN</name>
<proteinExistence type="predicted"/>
<evidence type="ECO:0000256" key="1">
    <source>
        <dbReference type="SAM" id="MobiDB-lite"/>
    </source>
</evidence>
<reference evidence="3" key="1">
    <citation type="journal article" date="2019" name="Int. J. Syst. Evol. Microbiol.">
        <title>The Global Catalogue of Microorganisms (GCM) 10K type strain sequencing project: providing services to taxonomists for standard genome sequencing and annotation.</title>
        <authorList>
            <consortium name="The Broad Institute Genomics Platform"/>
            <consortium name="The Broad Institute Genome Sequencing Center for Infectious Disease"/>
            <person name="Wu L."/>
            <person name="Ma J."/>
        </authorList>
    </citation>
    <scope>NUCLEOTIDE SEQUENCE [LARGE SCALE GENOMIC DNA]</scope>
    <source>
        <strain evidence="3">CGMCC 1.15809</strain>
    </source>
</reference>
<organism evidence="2 3">
    <name type="scientific">Streptomyces ramulosus</name>
    <dbReference type="NCBI Taxonomy" id="47762"/>
    <lineage>
        <taxon>Bacteria</taxon>
        <taxon>Bacillati</taxon>
        <taxon>Actinomycetota</taxon>
        <taxon>Actinomycetes</taxon>
        <taxon>Kitasatosporales</taxon>
        <taxon>Streptomycetaceae</taxon>
        <taxon>Streptomyces</taxon>
    </lineage>
</organism>
<dbReference type="RefSeq" id="WP_345092532.1">
    <property type="nucleotide sequence ID" value="NZ_BAAAWG010000022.1"/>
</dbReference>
<accession>A0ABW1FDS0</accession>
<gene>
    <name evidence="2" type="ORF">ACFP3M_04100</name>
</gene>
<evidence type="ECO:0000313" key="3">
    <source>
        <dbReference type="Proteomes" id="UP001596241"/>
    </source>
</evidence>
<keyword evidence="3" id="KW-1185">Reference proteome</keyword>
<feature type="compositionally biased region" description="Polar residues" evidence="1">
    <location>
        <begin position="39"/>
        <end position="49"/>
    </location>
</feature>
<sequence length="49" mass="5175">MPAVHVVAPVRAPFGRSADALAAARPDGLATHTPRDSNAEQSTTQYESR</sequence>
<dbReference type="EMBL" id="JBHSPW010000002">
    <property type="protein sequence ID" value="MFC5892004.1"/>
    <property type="molecule type" value="Genomic_DNA"/>
</dbReference>
<feature type="region of interest" description="Disordered" evidence="1">
    <location>
        <begin position="25"/>
        <end position="49"/>
    </location>
</feature>
<protein>
    <submittedName>
        <fullName evidence="2">Uncharacterized protein</fullName>
    </submittedName>
</protein>